<gene>
    <name evidence="2" type="ORF">ISF_07039</name>
</gene>
<keyword evidence="3" id="KW-1185">Reference proteome</keyword>
<feature type="signal peptide" evidence="1">
    <location>
        <begin position="1"/>
        <end position="18"/>
    </location>
</feature>
<reference evidence="2 3" key="1">
    <citation type="journal article" date="2016" name="Genome Biol. Evol.">
        <title>Divergent and convergent evolution of fungal pathogenicity.</title>
        <authorList>
            <person name="Shang Y."/>
            <person name="Xiao G."/>
            <person name="Zheng P."/>
            <person name="Cen K."/>
            <person name="Zhan S."/>
            <person name="Wang C."/>
        </authorList>
    </citation>
    <scope>NUCLEOTIDE SEQUENCE [LARGE SCALE GENOMIC DNA]</scope>
    <source>
        <strain evidence="2 3">ARSEF 2679</strain>
    </source>
</reference>
<dbReference type="OrthoDB" id="2349272at2759"/>
<comment type="caution">
    <text evidence="2">The sequence shown here is derived from an EMBL/GenBank/DDBJ whole genome shotgun (WGS) entry which is preliminary data.</text>
</comment>
<evidence type="ECO:0000313" key="2">
    <source>
        <dbReference type="EMBL" id="OAA57798.1"/>
    </source>
</evidence>
<dbReference type="RefSeq" id="XP_018702288.1">
    <property type="nucleotide sequence ID" value="XM_018850643.1"/>
</dbReference>
<evidence type="ECO:0000313" key="3">
    <source>
        <dbReference type="Proteomes" id="UP000076744"/>
    </source>
</evidence>
<protein>
    <submittedName>
        <fullName evidence="2">Uncharacterized protein</fullName>
    </submittedName>
</protein>
<proteinExistence type="predicted"/>
<keyword evidence="1" id="KW-0732">Signal</keyword>
<accession>A0A167QNE3</accession>
<dbReference type="GeneID" id="30023331"/>
<dbReference type="Proteomes" id="UP000076744">
    <property type="component" value="Unassembled WGS sequence"/>
</dbReference>
<name>A0A167QNE3_CORFA</name>
<dbReference type="EMBL" id="AZHB01000019">
    <property type="protein sequence ID" value="OAA57798.1"/>
    <property type="molecule type" value="Genomic_DNA"/>
</dbReference>
<dbReference type="STRING" id="1081104.A0A167QNE3"/>
<organism evidence="2 3">
    <name type="scientific">Cordyceps fumosorosea (strain ARSEF 2679)</name>
    <name type="common">Isaria fumosorosea</name>
    <dbReference type="NCBI Taxonomy" id="1081104"/>
    <lineage>
        <taxon>Eukaryota</taxon>
        <taxon>Fungi</taxon>
        <taxon>Dikarya</taxon>
        <taxon>Ascomycota</taxon>
        <taxon>Pezizomycotina</taxon>
        <taxon>Sordariomycetes</taxon>
        <taxon>Hypocreomycetidae</taxon>
        <taxon>Hypocreales</taxon>
        <taxon>Cordycipitaceae</taxon>
        <taxon>Cordyceps</taxon>
    </lineage>
</organism>
<sequence>MKLTTLLPAVVLPAAALAAPASSATPMPGLKLSAVDIIKTIAPKSATCAAGDSECRTAEQAAPHLFDAMNAYGLCDYKQMAAVLALVAFESVQFRYKHNVYPGRAGQGTVNMQMPNYNLLYAQSLPGVRDKVAGIKSVDGASKDTLNEMLALLTVDGHNFASGAWFLATQCPQSVRDALAVNIDTGFTAYMGCVGVTIDEDRTKYLTRAKQAFELK</sequence>
<dbReference type="AlphaFoldDB" id="A0A167QNE3"/>
<evidence type="ECO:0000256" key="1">
    <source>
        <dbReference type="SAM" id="SignalP"/>
    </source>
</evidence>
<feature type="chain" id="PRO_5007891585" evidence="1">
    <location>
        <begin position="19"/>
        <end position="216"/>
    </location>
</feature>